<proteinExistence type="predicted"/>
<keyword evidence="1" id="KW-0812">Transmembrane</keyword>
<feature type="transmembrane region" description="Helical" evidence="1">
    <location>
        <begin position="21"/>
        <end position="45"/>
    </location>
</feature>
<evidence type="ECO:0000313" key="2">
    <source>
        <dbReference type="EMBL" id="KAK7269489.1"/>
    </source>
</evidence>
<protein>
    <submittedName>
        <fullName evidence="2">Uncharacterized protein</fullName>
    </submittedName>
</protein>
<dbReference type="EMBL" id="JAYWIO010000004">
    <property type="protein sequence ID" value="KAK7269489.1"/>
    <property type="molecule type" value="Genomic_DNA"/>
</dbReference>
<gene>
    <name evidence="2" type="ORF">RIF29_22219</name>
</gene>
<feature type="transmembrane region" description="Helical" evidence="1">
    <location>
        <begin position="57"/>
        <end position="78"/>
    </location>
</feature>
<keyword evidence="1" id="KW-0472">Membrane</keyword>
<evidence type="ECO:0000313" key="3">
    <source>
        <dbReference type="Proteomes" id="UP001372338"/>
    </source>
</evidence>
<reference evidence="2 3" key="1">
    <citation type="submission" date="2024-01" db="EMBL/GenBank/DDBJ databases">
        <title>The genomes of 5 underutilized Papilionoideae crops provide insights into root nodulation and disease resistanc.</title>
        <authorList>
            <person name="Yuan L."/>
        </authorList>
    </citation>
    <scope>NUCLEOTIDE SEQUENCE [LARGE SCALE GENOMIC DNA]</scope>
    <source>
        <strain evidence="2">ZHUSHIDOU_FW_LH</strain>
        <tissue evidence="2">Leaf</tissue>
    </source>
</reference>
<sequence>MLLIWSPTLSNKACHFATAHSYIISTFLYIFSFVFNVETLVAGTLNTNPIKSLRPPYYYTSSCVQSVKNIFVFCFFLFGKTSCSSSLKLIWLSFFFLVEVVANHIILLSNFSLIYYYLFLHYNK</sequence>
<organism evidence="2 3">
    <name type="scientific">Crotalaria pallida</name>
    <name type="common">Smooth rattlebox</name>
    <name type="synonym">Crotalaria striata</name>
    <dbReference type="NCBI Taxonomy" id="3830"/>
    <lineage>
        <taxon>Eukaryota</taxon>
        <taxon>Viridiplantae</taxon>
        <taxon>Streptophyta</taxon>
        <taxon>Embryophyta</taxon>
        <taxon>Tracheophyta</taxon>
        <taxon>Spermatophyta</taxon>
        <taxon>Magnoliopsida</taxon>
        <taxon>eudicotyledons</taxon>
        <taxon>Gunneridae</taxon>
        <taxon>Pentapetalae</taxon>
        <taxon>rosids</taxon>
        <taxon>fabids</taxon>
        <taxon>Fabales</taxon>
        <taxon>Fabaceae</taxon>
        <taxon>Papilionoideae</taxon>
        <taxon>50 kb inversion clade</taxon>
        <taxon>genistoids sensu lato</taxon>
        <taxon>core genistoids</taxon>
        <taxon>Crotalarieae</taxon>
        <taxon>Crotalaria</taxon>
    </lineage>
</organism>
<comment type="caution">
    <text evidence="2">The sequence shown here is derived from an EMBL/GenBank/DDBJ whole genome shotgun (WGS) entry which is preliminary data.</text>
</comment>
<name>A0AAN9F4K9_CROPI</name>
<dbReference type="AlphaFoldDB" id="A0AAN9F4K9"/>
<feature type="transmembrane region" description="Helical" evidence="1">
    <location>
        <begin position="90"/>
        <end position="118"/>
    </location>
</feature>
<keyword evidence="3" id="KW-1185">Reference proteome</keyword>
<accession>A0AAN9F4K9</accession>
<keyword evidence="1" id="KW-1133">Transmembrane helix</keyword>
<evidence type="ECO:0000256" key="1">
    <source>
        <dbReference type="SAM" id="Phobius"/>
    </source>
</evidence>
<dbReference type="Proteomes" id="UP001372338">
    <property type="component" value="Unassembled WGS sequence"/>
</dbReference>